<organism evidence="3 4">
    <name type="scientific">Halorutilus salinus</name>
    <dbReference type="NCBI Taxonomy" id="2487751"/>
    <lineage>
        <taxon>Archaea</taxon>
        <taxon>Methanobacteriati</taxon>
        <taxon>Methanobacteriota</taxon>
        <taxon>Stenosarchaea group</taxon>
        <taxon>Halobacteria</taxon>
        <taxon>Halorutilales</taxon>
        <taxon>Halorutilaceae</taxon>
        <taxon>Halorutilus</taxon>
    </lineage>
</organism>
<dbReference type="InterPro" id="IPR042099">
    <property type="entry name" value="ANL_N_sf"/>
</dbReference>
<dbReference type="PANTHER" id="PTHR43767">
    <property type="entry name" value="LONG-CHAIN-FATTY-ACID--COA LIGASE"/>
    <property type="match status" value="1"/>
</dbReference>
<keyword evidence="4" id="KW-1185">Reference proteome</keyword>
<dbReference type="AlphaFoldDB" id="A0A9Q4C5B2"/>
<sequence>MEYHDGERLSHLGDVPEMGAYRYGDRTAFRTSYGQEITYEGLEERSKKVANALIAEGVEPGDRVGLFVPNTLQFPPAYFGAVKAGGVAVPINLRMDPDSMVYVVDNAEVDVMIASDKVPGGSAEDIAAEADVSTVMLPGGSDDAPDGVDVVDYDGVVEEASAELDRPEREFDDVAVQPYTSGTTGDPKGVLLTHENLLTTIESYSSGGLPIDPDDSILLILPLFHIYGLNALMGSFLYVGGSMVMQGVPNPTLMLNAIEDNELTAFAGVPAMYNMMFREYEKNPDDYDVSSLDYAICAAAPLAEDTVEKIETEWNVSVAEGWGMTETGPAGCVEPPRGVQKEAGCVGAPVPNLEIKLVHPENRDEVRVAPEDLEPAGMAKGTLDFDDEDSVTGEIAVRGPQIFEGYFKLPRKNDAVFDDEGWFYTEDIARVDSDGYLWMVDRADDMIIAGGENIYPAEVENGLYEHPDVAEAAVVAAPHEIKGEAPVAFVVLEEGVEEGVDITEEGLREFSLEHTARYAHPRRIFFVDELPRSATQKVQRYKLEDKAEDRVDGALESSEEL</sequence>
<gene>
    <name evidence="3" type="ORF">EGH25_04930</name>
</gene>
<evidence type="ECO:0000313" key="4">
    <source>
        <dbReference type="Proteomes" id="UP001149411"/>
    </source>
</evidence>
<dbReference type="EMBL" id="RKLV01000004">
    <property type="protein sequence ID" value="MCX2818694.1"/>
    <property type="molecule type" value="Genomic_DNA"/>
</dbReference>
<dbReference type="RefSeq" id="WP_266086536.1">
    <property type="nucleotide sequence ID" value="NZ_RKLV01000004.1"/>
</dbReference>
<dbReference type="GO" id="GO:0016878">
    <property type="term" value="F:acid-thiol ligase activity"/>
    <property type="evidence" value="ECO:0007669"/>
    <property type="project" value="UniProtKB-ARBA"/>
</dbReference>
<dbReference type="InterPro" id="IPR000873">
    <property type="entry name" value="AMP-dep_synth/lig_dom"/>
</dbReference>
<dbReference type="InterPro" id="IPR045851">
    <property type="entry name" value="AMP-bd_C_sf"/>
</dbReference>
<dbReference type="InterPro" id="IPR050237">
    <property type="entry name" value="ATP-dep_AMP-bd_enzyme"/>
</dbReference>
<comment type="caution">
    <text evidence="3">The sequence shown here is derived from an EMBL/GenBank/DDBJ whole genome shotgun (WGS) entry which is preliminary data.</text>
</comment>
<evidence type="ECO:0000259" key="1">
    <source>
        <dbReference type="Pfam" id="PF00501"/>
    </source>
</evidence>
<name>A0A9Q4C5B2_9EURY</name>
<accession>A0A9Q4C5B2</accession>
<protein>
    <submittedName>
        <fullName evidence="3">Class I adenylate-forming enzyme family protein</fullName>
    </submittedName>
</protein>
<evidence type="ECO:0000259" key="2">
    <source>
        <dbReference type="Pfam" id="PF13193"/>
    </source>
</evidence>
<dbReference type="PANTHER" id="PTHR43767:SF1">
    <property type="entry name" value="NONRIBOSOMAL PEPTIDE SYNTHASE PES1 (EUROFUNG)-RELATED"/>
    <property type="match status" value="1"/>
</dbReference>
<dbReference type="InterPro" id="IPR025110">
    <property type="entry name" value="AMP-bd_C"/>
</dbReference>
<dbReference type="Pfam" id="PF00501">
    <property type="entry name" value="AMP-binding"/>
    <property type="match status" value="1"/>
</dbReference>
<evidence type="ECO:0000313" key="3">
    <source>
        <dbReference type="EMBL" id="MCX2818694.1"/>
    </source>
</evidence>
<reference evidence="3" key="1">
    <citation type="submission" date="2022-09" db="EMBL/GenBank/DDBJ databases">
        <title>Haloadaptaus new haloarchaeum isolated from saline soil.</title>
        <authorList>
            <person name="Duran-Viseras A."/>
            <person name="Sanchez-Porro C."/>
            <person name="Ventosa A."/>
        </authorList>
    </citation>
    <scope>NUCLEOTIDE SEQUENCE</scope>
    <source>
        <strain evidence="3">F3-133</strain>
    </source>
</reference>
<dbReference type="Proteomes" id="UP001149411">
    <property type="component" value="Unassembled WGS sequence"/>
</dbReference>
<dbReference type="SUPFAM" id="SSF56801">
    <property type="entry name" value="Acetyl-CoA synthetase-like"/>
    <property type="match status" value="1"/>
</dbReference>
<feature type="domain" description="AMP-binding enzyme C-terminal" evidence="2">
    <location>
        <begin position="458"/>
        <end position="537"/>
    </location>
</feature>
<dbReference type="Pfam" id="PF13193">
    <property type="entry name" value="AMP-binding_C"/>
    <property type="match status" value="1"/>
</dbReference>
<feature type="domain" description="AMP-dependent synthetase/ligase" evidence="1">
    <location>
        <begin position="20"/>
        <end position="407"/>
    </location>
</feature>
<proteinExistence type="predicted"/>
<dbReference type="Gene3D" id="3.40.50.12780">
    <property type="entry name" value="N-terminal domain of ligase-like"/>
    <property type="match status" value="1"/>
</dbReference>
<dbReference type="Gene3D" id="3.30.300.30">
    <property type="match status" value="1"/>
</dbReference>